<dbReference type="GO" id="GO:0005524">
    <property type="term" value="F:ATP binding"/>
    <property type="evidence" value="ECO:0007669"/>
    <property type="project" value="UniProtKB-KW"/>
</dbReference>
<feature type="domain" description="AMP-dependent synthetase/ligase" evidence="6">
    <location>
        <begin position="61"/>
        <end position="400"/>
    </location>
</feature>
<accession>A0A7H0SR94</accession>
<evidence type="ECO:0000256" key="2">
    <source>
        <dbReference type="ARBA" id="ARBA00022598"/>
    </source>
</evidence>
<gene>
    <name evidence="8" type="ORF">GP475_10835</name>
</gene>
<name>A0A7H0SR94_9CORY</name>
<evidence type="ECO:0000256" key="4">
    <source>
        <dbReference type="ARBA" id="ARBA00022840"/>
    </source>
</evidence>
<dbReference type="InterPro" id="IPR020845">
    <property type="entry name" value="AMP-binding_CS"/>
</dbReference>
<dbReference type="InterPro" id="IPR051087">
    <property type="entry name" value="Mitochondrial_ACSM"/>
</dbReference>
<keyword evidence="2" id="KW-0436">Ligase</keyword>
<sequence>MRSNTEKYLSIRNYLIENAENYDKVRSEFKWPQFDTFNFVTDWFDYLADHPDFAQSEALVICEEDGTSCRRTYKDLAERSRQLARWLTDQGVKRGDRMMLMLNNQVELWEFLLACVRAGIVINPATVMLGDVDLQHRVEDAKISWVVANDRDAAKFDNVAGDFTVIQIQDGKPHQTAHPTLFYSDSHNAEAEFELSEPTRADELSFIYFTSGTTSRPKLVQHTHTSYAVGHLTTVFWLGLKPHQVQLAIGAPGWAMHVYANFFGTWIVGGTVLIYNYTRFNPKALMAIMDEEGVDSFWAPPTVWRMLVHSDLSSLKNPPAQLIGGGEPLNPELLNTVKRGWGQEIRDGFGQTETTGLITNTPGQLIKPASMGRPMPGVEIVLKDPVSGEIGDTGEICVKMDPRPVNVTVGYENAPDKNAEIFRDGYYHTGDIARKDKDGYFFYIGRADDVFKASDYRVSPFELESVAIEHPAVAEVAVVPSPDPLRLVVPKAYIGLAPNWEPTAETAESILKYCRENLAPYKRIRRVEFCEMPKTVSGKIRRVALREREQKIHAQEGAEAKEGSIEYSEEDFPNLKG</sequence>
<reference evidence="8 9" key="1">
    <citation type="submission" date="2019-12" db="EMBL/GenBank/DDBJ databases">
        <title>Corynebacterium sp. nov., isolated from feces of the Anser Albifrons in China.</title>
        <authorList>
            <person name="Liu Q."/>
        </authorList>
    </citation>
    <scope>NUCLEOTIDE SEQUENCE [LARGE SCALE GENOMIC DNA]</scope>
    <source>
        <strain evidence="8 9">4H37-19</strain>
    </source>
</reference>
<dbReference type="InterPro" id="IPR042099">
    <property type="entry name" value="ANL_N_sf"/>
</dbReference>
<dbReference type="SUPFAM" id="SSF56801">
    <property type="entry name" value="Acetyl-CoA synthetase-like"/>
    <property type="match status" value="1"/>
</dbReference>
<organism evidence="8 9">
    <name type="scientific">Corynebacterium poyangense</name>
    <dbReference type="NCBI Taxonomy" id="2684405"/>
    <lineage>
        <taxon>Bacteria</taxon>
        <taxon>Bacillati</taxon>
        <taxon>Actinomycetota</taxon>
        <taxon>Actinomycetes</taxon>
        <taxon>Mycobacteriales</taxon>
        <taxon>Corynebacteriaceae</taxon>
        <taxon>Corynebacterium</taxon>
    </lineage>
</organism>
<protein>
    <submittedName>
        <fullName evidence="8">AMP-binding protein</fullName>
    </submittedName>
</protein>
<dbReference type="PROSITE" id="PS00455">
    <property type="entry name" value="AMP_BINDING"/>
    <property type="match status" value="1"/>
</dbReference>
<dbReference type="PANTHER" id="PTHR43605">
    <property type="entry name" value="ACYL-COENZYME A SYNTHETASE"/>
    <property type="match status" value="1"/>
</dbReference>
<dbReference type="InterPro" id="IPR000873">
    <property type="entry name" value="AMP-dep_synth/lig_dom"/>
</dbReference>
<dbReference type="Gene3D" id="3.40.50.12780">
    <property type="entry name" value="N-terminal domain of ligase-like"/>
    <property type="match status" value="1"/>
</dbReference>
<dbReference type="GO" id="GO:0006633">
    <property type="term" value="P:fatty acid biosynthetic process"/>
    <property type="evidence" value="ECO:0007669"/>
    <property type="project" value="TreeGrafter"/>
</dbReference>
<evidence type="ECO:0000259" key="6">
    <source>
        <dbReference type="Pfam" id="PF00501"/>
    </source>
</evidence>
<keyword evidence="9" id="KW-1185">Reference proteome</keyword>
<dbReference type="Proteomes" id="UP000516320">
    <property type="component" value="Chromosome"/>
</dbReference>
<dbReference type="PANTHER" id="PTHR43605:SF10">
    <property type="entry name" value="ACYL-COA SYNTHETASE MEDIUM CHAIN FAMILY MEMBER 3"/>
    <property type="match status" value="1"/>
</dbReference>
<keyword evidence="3" id="KW-0547">Nucleotide-binding</keyword>
<dbReference type="Pfam" id="PF13193">
    <property type="entry name" value="AMP-binding_C"/>
    <property type="match status" value="1"/>
</dbReference>
<evidence type="ECO:0000259" key="7">
    <source>
        <dbReference type="Pfam" id="PF13193"/>
    </source>
</evidence>
<dbReference type="KEGG" id="cpoy:GP475_10835"/>
<feature type="domain" description="AMP-binding enzyme C-terminal" evidence="7">
    <location>
        <begin position="462"/>
        <end position="539"/>
    </location>
</feature>
<feature type="compositionally biased region" description="Acidic residues" evidence="5">
    <location>
        <begin position="567"/>
        <end position="577"/>
    </location>
</feature>
<evidence type="ECO:0000256" key="5">
    <source>
        <dbReference type="SAM" id="MobiDB-lite"/>
    </source>
</evidence>
<dbReference type="Pfam" id="PF00501">
    <property type="entry name" value="AMP-binding"/>
    <property type="match status" value="1"/>
</dbReference>
<feature type="compositionally biased region" description="Basic and acidic residues" evidence="5">
    <location>
        <begin position="553"/>
        <end position="564"/>
    </location>
</feature>
<dbReference type="GO" id="GO:0004321">
    <property type="term" value="F:fatty-acyl-CoA synthase activity"/>
    <property type="evidence" value="ECO:0007669"/>
    <property type="project" value="TreeGrafter"/>
</dbReference>
<dbReference type="RefSeq" id="WP_187975920.1">
    <property type="nucleotide sequence ID" value="NZ_CP046884.1"/>
</dbReference>
<feature type="region of interest" description="Disordered" evidence="5">
    <location>
        <begin position="553"/>
        <end position="577"/>
    </location>
</feature>
<evidence type="ECO:0000256" key="1">
    <source>
        <dbReference type="ARBA" id="ARBA00006432"/>
    </source>
</evidence>
<dbReference type="InterPro" id="IPR045851">
    <property type="entry name" value="AMP-bd_C_sf"/>
</dbReference>
<proteinExistence type="inferred from homology"/>
<evidence type="ECO:0000256" key="3">
    <source>
        <dbReference type="ARBA" id="ARBA00022741"/>
    </source>
</evidence>
<keyword evidence="4" id="KW-0067">ATP-binding</keyword>
<evidence type="ECO:0000313" key="8">
    <source>
        <dbReference type="EMBL" id="QNQ91069.1"/>
    </source>
</evidence>
<evidence type="ECO:0000313" key="9">
    <source>
        <dbReference type="Proteomes" id="UP000516320"/>
    </source>
</evidence>
<dbReference type="GO" id="GO:0015645">
    <property type="term" value="F:fatty acid ligase activity"/>
    <property type="evidence" value="ECO:0007669"/>
    <property type="project" value="TreeGrafter"/>
</dbReference>
<comment type="similarity">
    <text evidence="1">Belongs to the ATP-dependent AMP-binding enzyme family.</text>
</comment>
<dbReference type="EMBL" id="CP046884">
    <property type="protein sequence ID" value="QNQ91069.1"/>
    <property type="molecule type" value="Genomic_DNA"/>
</dbReference>
<dbReference type="Gene3D" id="3.30.300.30">
    <property type="match status" value="1"/>
</dbReference>
<dbReference type="InterPro" id="IPR025110">
    <property type="entry name" value="AMP-bd_C"/>
</dbReference>
<dbReference type="AlphaFoldDB" id="A0A7H0SR94"/>
<dbReference type="GO" id="GO:0006637">
    <property type="term" value="P:acyl-CoA metabolic process"/>
    <property type="evidence" value="ECO:0007669"/>
    <property type="project" value="TreeGrafter"/>
</dbReference>
<dbReference type="GO" id="GO:0016405">
    <property type="term" value="F:CoA-ligase activity"/>
    <property type="evidence" value="ECO:0007669"/>
    <property type="project" value="UniProtKB-ARBA"/>
</dbReference>